<dbReference type="EMBL" id="WKJL01000037">
    <property type="protein sequence ID" value="MRW87952.1"/>
    <property type="molecule type" value="Genomic_DNA"/>
</dbReference>
<sequence>MSTRKKNAEPPRQNKARPAMPPTSPCAIDIDALLTIGEERVHIVCEEDDNISFMSELIDTV</sequence>
<feature type="region of interest" description="Disordered" evidence="1">
    <location>
        <begin position="1"/>
        <end position="24"/>
    </location>
</feature>
<dbReference type="RefSeq" id="WP_154361164.1">
    <property type="nucleotide sequence ID" value="NZ_WKJL01000037.1"/>
</dbReference>
<accession>A0A844DEV5</accession>
<dbReference type="Proteomes" id="UP000439986">
    <property type="component" value="Unassembled WGS sequence"/>
</dbReference>
<gene>
    <name evidence="2" type="ORF">GJ698_28145</name>
</gene>
<comment type="caution">
    <text evidence="2">The sequence shown here is derived from an EMBL/GenBank/DDBJ whole genome shotgun (WGS) entry which is preliminary data.</text>
</comment>
<dbReference type="AlphaFoldDB" id="A0A844DEV5"/>
<name>A0A844DEV5_9BURK</name>
<evidence type="ECO:0000313" key="2">
    <source>
        <dbReference type="EMBL" id="MRW87952.1"/>
    </source>
</evidence>
<keyword evidence="3" id="KW-1185">Reference proteome</keyword>
<organism evidence="2 3">
    <name type="scientific">Duganella aquatilis</name>
    <dbReference type="NCBI Taxonomy" id="2666082"/>
    <lineage>
        <taxon>Bacteria</taxon>
        <taxon>Pseudomonadati</taxon>
        <taxon>Pseudomonadota</taxon>
        <taxon>Betaproteobacteria</taxon>
        <taxon>Burkholderiales</taxon>
        <taxon>Oxalobacteraceae</taxon>
        <taxon>Telluria group</taxon>
        <taxon>Duganella</taxon>
    </lineage>
</organism>
<evidence type="ECO:0000256" key="1">
    <source>
        <dbReference type="SAM" id="MobiDB-lite"/>
    </source>
</evidence>
<evidence type="ECO:0000313" key="3">
    <source>
        <dbReference type="Proteomes" id="UP000439986"/>
    </source>
</evidence>
<protein>
    <submittedName>
        <fullName evidence="2">Uncharacterized protein</fullName>
    </submittedName>
</protein>
<reference evidence="2 3" key="1">
    <citation type="submission" date="2019-11" db="EMBL/GenBank/DDBJ databases">
        <title>Novel species isolated from a subtropical stream in China.</title>
        <authorList>
            <person name="Lu H."/>
        </authorList>
    </citation>
    <scope>NUCLEOTIDE SEQUENCE [LARGE SCALE GENOMIC DNA]</scope>
    <source>
        <strain evidence="2 3">FT26W</strain>
    </source>
</reference>
<proteinExistence type="predicted"/>